<evidence type="ECO:0000313" key="3">
    <source>
        <dbReference type="EMBL" id="MFC5410929.1"/>
    </source>
</evidence>
<keyword evidence="3" id="KW-0436">Ligase</keyword>
<sequence>MKPQTIHFISIGGSVMHNLAIALHQQGHHITGSDDDLYDPARTRLEQYGLLPAQLGWHPEVIHAGLDAVILGMHARVDNPELQKARELGLPVFSYPEFVYQQSLHKQRIVVAGSHGKTTITSMILHVLNYHQRHFDYLVGAQVDGFDTMVRLTPDAPVIVIEGDEYGTSPIDPRPKFLHYQPHIVLISGIAWDHVNLYPTYEQYVHQFELLADAMSKSGTIVFDDTDDMLDVIALKEREDVTRQPYDVHPYRIENGKTVLLTKSQGEVPVLVFGEHNMKNISGALAVCDHLSITEAMFYEAIQSFKGAHKRLEKVADNGSTLIFRDFAHAPSKVEATTAAVKAQFPRHRLVACVELHTFSSLNKTFLTQYRDKLDKADAAAVFYSPHTLEVKHLDPINAAEISTAFDRPDLQVFTDAAALEQFLKSQVNGLPTVFLLMSSGTFGGMNLNLS</sequence>
<dbReference type="InterPro" id="IPR036615">
    <property type="entry name" value="Mur_ligase_C_dom_sf"/>
</dbReference>
<dbReference type="Gene3D" id="3.40.1190.10">
    <property type="entry name" value="Mur-like, catalytic domain"/>
    <property type="match status" value="1"/>
</dbReference>
<dbReference type="SUPFAM" id="SSF53623">
    <property type="entry name" value="MurD-like peptide ligases, catalytic domain"/>
    <property type="match status" value="1"/>
</dbReference>
<keyword evidence="4" id="KW-1185">Reference proteome</keyword>
<name>A0ABW0IDD9_9BACT</name>
<gene>
    <name evidence="3" type="primary">murC</name>
    <name evidence="3" type="ORF">ACFPMF_16535</name>
</gene>
<comment type="caution">
    <text evidence="3">The sequence shown here is derived from an EMBL/GenBank/DDBJ whole genome shotgun (WGS) entry which is preliminary data.</text>
</comment>
<dbReference type="InterPro" id="IPR013221">
    <property type="entry name" value="Mur_ligase_cen"/>
</dbReference>
<dbReference type="Pfam" id="PF08245">
    <property type="entry name" value="Mur_ligase_M"/>
    <property type="match status" value="1"/>
</dbReference>
<evidence type="ECO:0000259" key="1">
    <source>
        <dbReference type="Pfam" id="PF01225"/>
    </source>
</evidence>
<dbReference type="Pfam" id="PF01225">
    <property type="entry name" value="Mur_ligase"/>
    <property type="match status" value="1"/>
</dbReference>
<reference evidence="4" key="1">
    <citation type="journal article" date="2019" name="Int. J. Syst. Evol. Microbiol.">
        <title>The Global Catalogue of Microorganisms (GCM) 10K type strain sequencing project: providing services to taxonomists for standard genome sequencing and annotation.</title>
        <authorList>
            <consortium name="The Broad Institute Genomics Platform"/>
            <consortium name="The Broad Institute Genome Sequencing Center for Infectious Disease"/>
            <person name="Wu L."/>
            <person name="Ma J."/>
        </authorList>
    </citation>
    <scope>NUCLEOTIDE SEQUENCE [LARGE SCALE GENOMIC DNA]</scope>
    <source>
        <strain evidence="4">CCUG 55250</strain>
    </source>
</reference>
<dbReference type="GO" id="GO:0008763">
    <property type="term" value="F:UDP-N-acetylmuramate-L-alanine ligase activity"/>
    <property type="evidence" value="ECO:0007669"/>
    <property type="project" value="UniProtKB-EC"/>
</dbReference>
<accession>A0ABW0IDD9</accession>
<dbReference type="Gene3D" id="3.40.50.720">
    <property type="entry name" value="NAD(P)-binding Rossmann-like Domain"/>
    <property type="match status" value="1"/>
</dbReference>
<dbReference type="Gene3D" id="3.90.190.20">
    <property type="entry name" value="Mur ligase, C-terminal domain"/>
    <property type="match status" value="1"/>
</dbReference>
<dbReference type="EMBL" id="JBHSMA010000004">
    <property type="protein sequence ID" value="MFC5410929.1"/>
    <property type="molecule type" value="Genomic_DNA"/>
</dbReference>
<feature type="domain" description="Mur ligase N-terminal catalytic" evidence="1">
    <location>
        <begin position="5"/>
        <end position="101"/>
    </location>
</feature>
<dbReference type="InterPro" id="IPR000713">
    <property type="entry name" value="Mur_ligase_N"/>
</dbReference>
<dbReference type="InterPro" id="IPR050061">
    <property type="entry name" value="MurCDEF_pg_biosynth"/>
</dbReference>
<feature type="domain" description="Mur ligase central" evidence="2">
    <location>
        <begin position="111"/>
        <end position="288"/>
    </location>
</feature>
<dbReference type="Proteomes" id="UP001596106">
    <property type="component" value="Unassembled WGS sequence"/>
</dbReference>
<protein>
    <submittedName>
        <fullName evidence="3">UDP-N-acetylmuramate--L-alanine ligase</fullName>
        <ecNumber evidence="3">6.3.2.8</ecNumber>
    </submittedName>
</protein>
<evidence type="ECO:0000313" key="4">
    <source>
        <dbReference type="Proteomes" id="UP001596106"/>
    </source>
</evidence>
<organism evidence="3 4">
    <name type="scientific">Larkinella bovis</name>
    <dbReference type="NCBI Taxonomy" id="683041"/>
    <lineage>
        <taxon>Bacteria</taxon>
        <taxon>Pseudomonadati</taxon>
        <taxon>Bacteroidota</taxon>
        <taxon>Cytophagia</taxon>
        <taxon>Cytophagales</taxon>
        <taxon>Spirosomataceae</taxon>
        <taxon>Larkinella</taxon>
    </lineage>
</organism>
<evidence type="ECO:0000259" key="2">
    <source>
        <dbReference type="Pfam" id="PF08245"/>
    </source>
</evidence>
<dbReference type="PANTHER" id="PTHR43445">
    <property type="entry name" value="UDP-N-ACETYLMURAMATE--L-ALANINE LIGASE-RELATED"/>
    <property type="match status" value="1"/>
</dbReference>
<dbReference type="PANTHER" id="PTHR43445:SF5">
    <property type="entry name" value="UDP-N-ACETYLMURAMATE--L-ALANYL-GAMMA-D-GLUTAMYL-MESO-2,6-DIAMINOHEPTANDIOATE LIGASE"/>
    <property type="match status" value="1"/>
</dbReference>
<dbReference type="RefSeq" id="WP_379847136.1">
    <property type="nucleotide sequence ID" value="NZ_JBHSMA010000004.1"/>
</dbReference>
<proteinExistence type="predicted"/>
<dbReference type="EC" id="6.3.2.8" evidence="3"/>
<dbReference type="InterPro" id="IPR036565">
    <property type="entry name" value="Mur-like_cat_sf"/>
</dbReference>
<dbReference type="SUPFAM" id="SSF53244">
    <property type="entry name" value="MurD-like peptide ligases, peptide-binding domain"/>
    <property type="match status" value="1"/>
</dbReference>
<dbReference type="SUPFAM" id="SSF51984">
    <property type="entry name" value="MurCD N-terminal domain"/>
    <property type="match status" value="1"/>
</dbReference>